<dbReference type="PROSITE" id="PS01124">
    <property type="entry name" value="HTH_ARAC_FAMILY_2"/>
    <property type="match status" value="1"/>
</dbReference>
<evidence type="ECO:0000259" key="3">
    <source>
        <dbReference type="PROSITE" id="PS01124"/>
    </source>
</evidence>
<sequence length="294" mass="32580">MDETLRKTLVGLIGSVAVEEGFNTTPIPGVACYKISEAPSRLPAVYEPCLCVIVQGRKDVMLGKERLSYGELEFLVASVHLPVLGTVVEGSEARPYFVIQMSIDVRLISELLLRMPSAVAPKKTSNNGLFIGRVDRRMGDSLLRLLSLIDSREDIPALGESLIRELHYRLLCSEHGERIAQISLQGTPTQRVSAAIERLRRDYREAISVDELASLAGMSVSTFHAHFKAVTNMSPLQFQKSIRLVEARALMVTRQLDAASTAYQVGYESPSQFSREYARMFGNPPVRDTAAIRL</sequence>
<dbReference type="Pfam" id="PF12833">
    <property type="entry name" value="HTH_18"/>
    <property type="match status" value="1"/>
</dbReference>
<dbReference type="PANTHER" id="PTHR43436:SF1">
    <property type="entry name" value="TRANSCRIPTIONAL REGULATORY PROTEIN"/>
    <property type="match status" value="1"/>
</dbReference>
<reference evidence="4" key="1">
    <citation type="submission" date="2021-10" db="EMBL/GenBank/DDBJ databases">
        <title>The diversity and Nitrogen Metabolism of Culturable Nitrate-Utilizing Bacteria Within the Oxygen Minimum Zone of the Changjiang (Yangtze River)Estuary.</title>
        <authorList>
            <person name="Zhang D."/>
            <person name="Zheng J."/>
            <person name="Liu S."/>
            <person name="He W."/>
        </authorList>
    </citation>
    <scope>NUCLEOTIDE SEQUENCE</scope>
    <source>
        <strain evidence="4">FXH-223</strain>
    </source>
</reference>
<dbReference type="RefSeq" id="WP_228235133.1">
    <property type="nucleotide sequence ID" value="NZ_ARXL01000008.1"/>
</dbReference>
<gene>
    <name evidence="4" type="ORF">LL252_17865</name>
</gene>
<keyword evidence="1" id="KW-0805">Transcription regulation</keyword>
<proteinExistence type="predicted"/>
<organism evidence="4 5">
    <name type="scientific">Alloalcanivorax marinus</name>
    <dbReference type="NCBI Taxonomy" id="1177169"/>
    <lineage>
        <taxon>Bacteria</taxon>
        <taxon>Pseudomonadati</taxon>
        <taxon>Pseudomonadota</taxon>
        <taxon>Gammaproteobacteria</taxon>
        <taxon>Oceanospirillales</taxon>
        <taxon>Alcanivoracaceae</taxon>
        <taxon>Alloalcanivorax</taxon>
    </lineage>
</organism>
<name>A0A9Q3USW2_9GAMM</name>
<protein>
    <submittedName>
        <fullName evidence="4">AraC family transcriptional regulator</fullName>
    </submittedName>
</protein>
<accession>A0A9Q3USW2</accession>
<dbReference type="Gene3D" id="1.10.10.60">
    <property type="entry name" value="Homeodomain-like"/>
    <property type="match status" value="2"/>
</dbReference>
<feature type="domain" description="HTH araC/xylS-type" evidence="3">
    <location>
        <begin position="193"/>
        <end position="291"/>
    </location>
</feature>
<dbReference type="Pfam" id="PF06719">
    <property type="entry name" value="AraC_N"/>
    <property type="match status" value="1"/>
</dbReference>
<dbReference type="SUPFAM" id="SSF46689">
    <property type="entry name" value="Homeodomain-like"/>
    <property type="match status" value="2"/>
</dbReference>
<keyword evidence="5" id="KW-1185">Reference proteome</keyword>
<dbReference type="Proteomes" id="UP001108027">
    <property type="component" value="Unassembled WGS sequence"/>
</dbReference>
<evidence type="ECO:0000256" key="2">
    <source>
        <dbReference type="ARBA" id="ARBA00023163"/>
    </source>
</evidence>
<dbReference type="InterPro" id="IPR009057">
    <property type="entry name" value="Homeodomain-like_sf"/>
</dbReference>
<evidence type="ECO:0000313" key="5">
    <source>
        <dbReference type="Proteomes" id="UP001108027"/>
    </source>
</evidence>
<dbReference type="EMBL" id="JAJGNA010000038">
    <property type="protein sequence ID" value="MCC4310438.1"/>
    <property type="molecule type" value="Genomic_DNA"/>
</dbReference>
<dbReference type="PANTHER" id="PTHR43436">
    <property type="entry name" value="ARAC-FAMILY TRANSCRIPTIONAL REGULATOR"/>
    <property type="match status" value="1"/>
</dbReference>
<keyword evidence="2" id="KW-0804">Transcription</keyword>
<evidence type="ECO:0000313" key="4">
    <source>
        <dbReference type="EMBL" id="MCC4310438.1"/>
    </source>
</evidence>
<dbReference type="InterPro" id="IPR018060">
    <property type="entry name" value="HTH_AraC"/>
</dbReference>
<dbReference type="InterPro" id="IPR009594">
    <property type="entry name" value="Tscrpt_reg_HTH_AraC_N"/>
</dbReference>
<comment type="caution">
    <text evidence="4">The sequence shown here is derived from an EMBL/GenBank/DDBJ whole genome shotgun (WGS) entry which is preliminary data.</text>
</comment>
<dbReference type="GO" id="GO:0003700">
    <property type="term" value="F:DNA-binding transcription factor activity"/>
    <property type="evidence" value="ECO:0007669"/>
    <property type="project" value="InterPro"/>
</dbReference>
<evidence type="ECO:0000256" key="1">
    <source>
        <dbReference type="ARBA" id="ARBA00023015"/>
    </source>
</evidence>
<dbReference type="GO" id="GO:0043565">
    <property type="term" value="F:sequence-specific DNA binding"/>
    <property type="evidence" value="ECO:0007669"/>
    <property type="project" value="InterPro"/>
</dbReference>
<dbReference type="AlphaFoldDB" id="A0A9Q3USW2"/>
<dbReference type="SMART" id="SM00342">
    <property type="entry name" value="HTH_ARAC"/>
    <property type="match status" value="1"/>
</dbReference>